<evidence type="ECO:0000313" key="10">
    <source>
        <dbReference type="EMBL" id="PWI28446.1"/>
    </source>
</evidence>
<evidence type="ECO:0000256" key="7">
    <source>
        <dbReference type="SAM" id="Phobius"/>
    </source>
</evidence>
<evidence type="ECO:0000256" key="5">
    <source>
        <dbReference type="ARBA" id="ARBA00023136"/>
    </source>
</evidence>
<gene>
    <name evidence="10" type="ORF">CAY35_03210</name>
</gene>
<evidence type="ECO:0000256" key="3">
    <source>
        <dbReference type="ARBA" id="ARBA00022692"/>
    </source>
</evidence>
<comment type="similarity">
    <text evidence="6">Belongs to the ABC-4 integral membrane protein family.</text>
</comment>
<evidence type="ECO:0000256" key="2">
    <source>
        <dbReference type="ARBA" id="ARBA00022475"/>
    </source>
</evidence>
<evidence type="ECO:0000313" key="11">
    <source>
        <dbReference type="Proteomes" id="UP000245514"/>
    </source>
</evidence>
<dbReference type="PANTHER" id="PTHR30572:SF9">
    <property type="entry name" value="ABC TRANSPORTER PERMEASE PROTEIN"/>
    <property type="match status" value="1"/>
</dbReference>
<feature type="transmembrane region" description="Helical" evidence="7">
    <location>
        <begin position="331"/>
        <end position="350"/>
    </location>
</feature>
<reference evidence="10 11" key="1">
    <citation type="submission" date="2018-05" db="EMBL/GenBank/DDBJ databases">
        <title>Draft Genome Sequence of Arthrobacter cumminsii IME1328, Isolated from a Patient Who Suffered from Foot Ulcers in China.</title>
        <authorList>
            <person name="Li M."/>
            <person name="Jiang Z."/>
            <person name="Sun Q."/>
            <person name="Tong Y."/>
        </authorList>
    </citation>
    <scope>NUCLEOTIDE SEQUENCE [LARGE SCALE GENOMIC DNA]</scope>
    <source>
        <strain evidence="10 11">IME1328</strain>
    </source>
</reference>
<evidence type="ECO:0000256" key="4">
    <source>
        <dbReference type="ARBA" id="ARBA00022989"/>
    </source>
</evidence>
<name>A0ABX5L6I2_9MICC</name>
<sequence length="482" mass="52196">MPLWVAPRRVLRSAPRTRQPFYRERETVTFLGRAWRYCVRKPVKTLIIFVVLAVMATVVMSAGAVTRSADQVAQEVDAKTGSGFVLENNPQYNMGTPRGAGNVKPADIEKLAGLDGVASHVARQNVTADLVGAKVLKPDHDDYDQQREAQFGNAVNVWGVNRSDMANAFRSGSLKLVEGRHLTAEDKNKAVIHEDLAKANNLKLGSTLTLKGNKYDADNQKQSTKEVKTEVVGIVSGKNTRPVAVRSELYANTVFTDLDTTRALYQFTPETEIYQDANFFVAKDANFEDVVKAAAAQGIDWNNYQLSRSAEYLAGITGAVDGVKSIMSNTMVGATIFAAAVVALVLFLWLNERKKETGTLLAIGVRKGNITAQYFAELILIAIPAFILAYFASSAVAQWMGSVTLASVNKSTEQQMEQAGQFGADMESSASLQTLDSLAVGLTNGSVIQAVIICVAVIAVVVAITSIPMLRKSPRAILVDNK</sequence>
<keyword evidence="11" id="KW-1185">Reference proteome</keyword>
<feature type="transmembrane region" description="Helical" evidence="7">
    <location>
        <begin position="46"/>
        <end position="65"/>
    </location>
</feature>
<proteinExistence type="inferred from homology"/>
<keyword evidence="5 7" id="KW-0472">Membrane</keyword>
<feature type="domain" description="MacB-like periplasmic core" evidence="9">
    <location>
        <begin position="47"/>
        <end position="278"/>
    </location>
</feature>
<evidence type="ECO:0000256" key="6">
    <source>
        <dbReference type="ARBA" id="ARBA00038076"/>
    </source>
</evidence>
<dbReference type="InterPro" id="IPR025857">
    <property type="entry name" value="MacB_PCD"/>
</dbReference>
<dbReference type="PANTHER" id="PTHR30572">
    <property type="entry name" value="MEMBRANE COMPONENT OF TRANSPORTER-RELATED"/>
    <property type="match status" value="1"/>
</dbReference>
<dbReference type="Pfam" id="PF02687">
    <property type="entry name" value="FtsX"/>
    <property type="match status" value="1"/>
</dbReference>
<evidence type="ECO:0000259" key="8">
    <source>
        <dbReference type="Pfam" id="PF02687"/>
    </source>
</evidence>
<evidence type="ECO:0000259" key="9">
    <source>
        <dbReference type="Pfam" id="PF12704"/>
    </source>
</evidence>
<comment type="subcellular location">
    <subcellularLocation>
        <location evidence="1">Cell membrane</location>
        <topology evidence="1">Multi-pass membrane protein</topology>
    </subcellularLocation>
</comment>
<dbReference type="InterPro" id="IPR003838">
    <property type="entry name" value="ABC3_permease_C"/>
</dbReference>
<feature type="transmembrane region" description="Helical" evidence="7">
    <location>
        <begin position="447"/>
        <end position="467"/>
    </location>
</feature>
<keyword evidence="3 7" id="KW-0812">Transmembrane</keyword>
<dbReference type="Proteomes" id="UP000245514">
    <property type="component" value="Unassembled WGS sequence"/>
</dbReference>
<keyword evidence="4 7" id="KW-1133">Transmembrane helix</keyword>
<feature type="transmembrane region" description="Helical" evidence="7">
    <location>
        <begin position="371"/>
        <end position="392"/>
    </location>
</feature>
<dbReference type="InterPro" id="IPR050250">
    <property type="entry name" value="Macrolide_Exporter_MacB"/>
</dbReference>
<keyword evidence="2" id="KW-1003">Cell membrane</keyword>
<dbReference type="EMBL" id="QFWG01000002">
    <property type="protein sequence ID" value="PWI28446.1"/>
    <property type="molecule type" value="Genomic_DNA"/>
</dbReference>
<dbReference type="Pfam" id="PF12704">
    <property type="entry name" value="MacB_PCD"/>
    <property type="match status" value="1"/>
</dbReference>
<evidence type="ECO:0000256" key="1">
    <source>
        <dbReference type="ARBA" id="ARBA00004651"/>
    </source>
</evidence>
<comment type="caution">
    <text evidence="10">The sequence shown here is derived from an EMBL/GenBank/DDBJ whole genome shotgun (WGS) entry which is preliminary data.</text>
</comment>
<protein>
    <submittedName>
        <fullName evidence="10">ABC transporter permease</fullName>
    </submittedName>
</protein>
<accession>A0ABX5L6I2</accession>
<feature type="domain" description="ABC3 transporter permease C-terminal" evidence="8">
    <location>
        <begin position="332"/>
        <end position="473"/>
    </location>
</feature>
<organism evidence="10 11">
    <name type="scientific">Pseudoglutamicibacter cumminsii</name>
    <dbReference type="NCBI Taxonomy" id="156979"/>
    <lineage>
        <taxon>Bacteria</taxon>
        <taxon>Bacillati</taxon>
        <taxon>Actinomycetota</taxon>
        <taxon>Actinomycetes</taxon>
        <taxon>Micrococcales</taxon>
        <taxon>Micrococcaceae</taxon>
        <taxon>Pseudoglutamicibacter</taxon>
    </lineage>
</organism>